<evidence type="ECO:0008006" key="3">
    <source>
        <dbReference type="Google" id="ProtNLM"/>
    </source>
</evidence>
<evidence type="ECO:0000313" key="2">
    <source>
        <dbReference type="Proteomes" id="UP001150924"/>
    </source>
</evidence>
<gene>
    <name evidence="1" type="ORF">OV079_34955</name>
</gene>
<accession>A0A9X3IZJ1</accession>
<dbReference type="AlphaFoldDB" id="A0A9X3IZJ1"/>
<keyword evidence="2" id="KW-1185">Reference proteome</keyword>
<sequence>MRHAILGSWMCCWAVVSSGCDGDEVVPGGEAAELDLAVEAALEADGADFECAARVEPASLVGDGEPAVAGEICGEWAEVDVLALPSPEPLTGVCHDWTETRWVVSGVACSSSGTWNIGQKRECSQCAPNPASCSGWVAYTMECAKG</sequence>
<protein>
    <recommendedName>
        <fullName evidence="3">Lipoprotein</fullName>
    </recommendedName>
</protein>
<comment type="caution">
    <text evidence="1">The sequence shown here is derived from an EMBL/GenBank/DDBJ whole genome shotgun (WGS) entry which is preliminary data.</text>
</comment>
<reference evidence="1" key="1">
    <citation type="submission" date="2022-11" db="EMBL/GenBank/DDBJ databases">
        <title>Minimal conservation of predation-associated metabolite biosynthetic gene clusters underscores biosynthetic potential of Myxococcota including descriptions for ten novel species: Archangium lansinium sp. nov., Myxococcus landrumus sp. nov., Nannocystis bai.</title>
        <authorList>
            <person name="Ahearne A."/>
            <person name="Stevens C."/>
            <person name="Phillips K."/>
        </authorList>
    </citation>
    <scope>NUCLEOTIDE SEQUENCE</scope>
    <source>
        <strain evidence="1">Na p29</strain>
    </source>
</reference>
<organism evidence="1 2">
    <name type="scientific">Nannocystis pusilla</name>
    <dbReference type="NCBI Taxonomy" id="889268"/>
    <lineage>
        <taxon>Bacteria</taxon>
        <taxon>Pseudomonadati</taxon>
        <taxon>Myxococcota</taxon>
        <taxon>Polyangia</taxon>
        <taxon>Nannocystales</taxon>
        <taxon>Nannocystaceae</taxon>
        <taxon>Nannocystis</taxon>
    </lineage>
</organism>
<dbReference type="RefSeq" id="WP_267773717.1">
    <property type="nucleotide sequence ID" value="NZ_JAPNKE010000002.1"/>
</dbReference>
<dbReference type="EMBL" id="JAPNKE010000002">
    <property type="protein sequence ID" value="MCY1010677.1"/>
    <property type="molecule type" value="Genomic_DNA"/>
</dbReference>
<proteinExistence type="predicted"/>
<evidence type="ECO:0000313" key="1">
    <source>
        <dbReference type="EMBL" id="MCY1010677.1"/>
    </source>
</evidence>
<name>A0A9X3IZJ1_9BACT</name>
<dbReference type="Proteomes" id="UP001150924">
    <property type="component" value="Unassembled WGS sequence"/>
</dbReference>
<dbReference type="PROSITE" id="PS51257">
    <property type="entry name" value="PROKAR_LIPOPROTEIN"/>
    <property type="match status" value="1"/>
</dbReference>